<comment type="caution">
    <text evidence="1">The sequence shown here is derived from an EMBL/GenBank/DDBJ whole genome shotgun (WGS) entry which is preliminary data.</text>
</comment>
<proteinExistence type="predicted"/>
<evidence type="ECO:0000313" key="2">
    <source>
        <dbReference type="Proteomes" id="UP000598271"/>
    </source>
</evidence>
<sequence length="196" mass="21220">MDKTILNCVTPKPFTIMKYNVPLLNQSVNPICYVVAAAMIQKYWQQTAGNDFDTPLLTGGFNPLTACIPGASSNRTVFNGLRNAGFISIDRPSSITKARIKTLLTNYGPLILNHRVANFNYGPTRGGKQASNAAGLHAVALTGIEGNNAFFNNPWGDKDVMVPASDLLTSIGQAYDYPLEALFYAAASPMPQNIIY</sequence>
<evidence type="ECO:0000313" key="1">
    <source>
        <dbReference type="EMBL" id="GHB52026.1"/>
    </source>
</evidence>
<dbReference type="AlphaFoldDB" id="A0A8J3D303"/>
<keyword evidence="2" id="KW-1185">Reference proteome</keyword>
<dbReference type="Pfam" id="PF12385">
    <property type="entry name" value="Peptidase_C70"/>
    <property type="match status" value="1"/>
</dbReference>
<dbReference type="InterPro" id="IPR022118">
    <property type="entry name" value="Peptidase_C70_AvrRpt2"/>
</dbReference>
<protein>
    <submittedName>
        <fullName evidence="1">Uncharacterized protein</fullName>
    </submittedName>
</protein>
<dbReference type="EMBL" id="BMXF01000001">
    <property type="protein sequence ID" value="GHB52026.1"/>
    <property type="molecule type" value="Genomic_DNA"/>
</dbReference>
<organism evidence="1 2">
    <name type="scientific">Persicitalea jodogahamensis</name>
    <dbReference type="NCBI Taxonomy" id="402147"/>
    <lineage>
        <taxon>Bacteria</taxon>
        <taxon>Pseudomonadati</taxon>
        <taxon>Bacteroidota</taxon>
        <taxon>Cytophagia</taxon>
        <taxon>Cytophagales</taxon>
        <taxon>Spirosomataceae</taxon>
        <taxon>Persicitalea</taxon>
    </lineage>
</organism>
<accession>A0A8J3D303</accession>
<dbReference type="Proteomes" id="UP000598271">
    <property type="component" value="Unassembled WGS sequence"/>
</dbReference>
<name>A0A8J3D303_9BACT</name>
<reference evidence="1 2" key="1">
    <citation type="journal article" date="2014" name="Int. J. Syst. Evol. Microbiol.">
        <title>Complete genome sequence of Corynebacterium casei LMG S-19264T (=DSM 44701T), isolated from a smear-ripened cheese.</title>
        <authorList>
            <consortium name="US DOE Joint Genome Institute (JGI-PGF)"/>
            <person name="Walter F."/>
            <person name="Albersmeier A."/>
            <person name="Kalinowski J."/>
            <person name="Ruckert C."/>
        </authorList>
    </citation>
    <scope>NUCLEOTIDE SEQUENCE [LARGE SCALE GENOMIC DNA]</scope>
    <source>
        <strain evidence="1 2">KCTC 12866</strain>
    </source>
</reference>
<gene>
    <name evidence="1" type="ORF">GCM10007390_00790</name>
</gene>